<evidence type="ECO:0000313" key="7">
    <source>
        <dbReference type="Proteomes" id="UP000473854"/>
    </source>
</evidence>
<dbReference type="AlphaFoldDB" id="A0A6L6GBG1"/>
<name>A0A6L6GBG1_9GAMM</name>
<evidence type="ECO:0000313" key="5">
    <source>
        <dbReference type="EMBL" id="MDY6549506.1"/>
    </source>
</evidence>
<dbReference type="GO" id="GO:0003700">
    <property type="term" value="F:DNA-binding transcription factor activity"/>
    <property type="evidence" value="ECO:0007669"/>
    <property type="project" value="InterPro"/>
</dbReference>
<keyword evidence="2" id="KW-0238">DNA-binding</keyword>
<dbReference type="InterPro" id="IPR011991">
    <property type="entry name" value="ArsR-like_HTH"/>
</dbReference>
<dbReference type="PANTHER" id="PTHR43132:SF2">
    <property type="entry name" value="ARSENICAL RESISTANCE OPERON REPRESSOR ARSR-RELATED"/>
    <property type="match status" value="1"/>
</dbReference>
<dbReference type="GeneID" id="86888017"/>
<feature type="domain" description="HTH arsR-type" evidence="4">
    <location>
        <begin position="10"/>
        <end position="101"/>
    </location>
</feature>
<protein>
    <submittedName>
        <fullName evidence="6">Metalloregulator ArsR/SmtB family transcription factor</fullName>
    </submittedName>
</protein>
<reference evidence="6 7" key="1">
    <citation type="submission" date="2019-11" db="EMBL/GenBank/DDBJ databases">
        <authorList>
            <person name="An D."/>
        </authorList>
    </citation>
    <scope>NUCLEOTIDE SEQUENCE [LARGE SCALE GENOMIC DNA]</scope>
    <source>
        <strain evidence="6 7">YIM 103518</strain>
    </source>
</reference>
<dbReference type="InterPro" id="IPR036388">
    <property type="entry name" value="WH-like_DNA-bd_sf"/>
</dbReference>
<dbReference type="Gene3D" id="1.10.10.10">
    <property type="entry name" value="Winged helix-like DNA-binding domain superfamily/Winged helix DNA-binding domain"/>
    <property type="match status" value="1"/>
</dbReference>
<dbReference type="CDD" id="cd00090">
    <property type="entry name" value="HTH_ARSR"/>
    <property type="match status" value="1"/>
</dbReference>
<dbReference type="GO" id="GO:0003677">
    <property type="term" value="F:DNA binding"/>
    <property type="evidence" value="ECO:0007669"/>
    <property type="project" value="UniProtKB-KW"/>
</dbReference>
<dbReference type="SMART" id="SM00418">
    <property type="entry name" value="HTH_ARSR"/>
    <property type="match status" value="1"/>
</dbReference>
<evidence type="ECO:0000259" key="4">
    <source>
        <dbReference type="PROSITE" id="PS50987"/>
    </source>
</evidence>
<dbReference type="EMBL" id="WLYL01000001">
    <property type="protein sequence ID" value="MTD10002.1"/>
    <property type="molecule type" value="Genomic_DNA"/>
</dbReference>
<keyword evidence="8" id="KW-1185">Reference proteome</keyword>
<reference evidence="5 8" key="3">
    <citation type="journal article" date="2024" name="Syst. Appl. Microbiol.">
        <title>Evidence for the occurrence of Acinetobacter faecalis in cattle feces and its emended description.</title>
        <authorList>
            <person name="Kyselkova M."/>
            <person name="Xanthopoulou K."/>
            <person name="Shestivska V."/>
            <person name="Spanelova P."/>
            <person name="Maixnerova M."/>
            <person name="Higgins P.G."/>
            <person name="Nemec A."/>
        </authorList>
    </citation>
    <scope>NUCLEOTIDE SEQUENCE [LARGE SCALE GENOMIC DNA]</scope>
    <source>
        <strain evidence="5 8">ANC 7225</strain>
    </source>
</reference>
<dbReference type="Proteomes" id="UP000473854">
    <property type="component" value="Unassembled WGS sequence"/>
</dbReference>
<gene>
    <name evidence="6" type="ORF">GIX10_00830</name>
    <name evidence="5" type="ORF">SKM48_01780</name>
</gene>
<evidence type="ECO:0000313" key="8">
    <source>
        <dbReference type="Proteomes" id="UP001284094"/>
    </source>
</evidence>
<keyword evidence="3" id="KW-0804">Transcription</keyword>
<accession>A0A6L6GBG1</accession>
<evidence type="ECO:0000256" key="3">
    <source>
        <dbReference type="ARBA" id="ARBA00023163"/>
    </source>
</evidence>
<dbReference type="NCBIfam" id="NF033788">
    <property type="entry name" value="HTH_metalloreg"/>
    <property type="match status" value="1"/>
</dbReference>
<dbReference type="PRINTS" id="PR00778">
    <property type="entry name" value="HTHARSR"/>
</dbReference>
<dbReference type="InterPro" id="IPR036390">
    <property type="entry name" value="WH_DNA-bd_sf"/>
</dbReference>
<comment type="caution">
    <text evidence="6">The sequence shown here is derived from an EMBL/GenBank/DDBJ whole genome shotgun (WGS) entry which is preliminary data.</text>
</comment>
<dbReference type="EMBL" id="JAXHPO010000004">
    <property type="protein sequence ID" value="MDY6549506.1"/>
    <property type="molecule type" value="Genomic_DNA"/>
</dbReference>
<dbReference type="SUPFAM" id="SSF46785">
    <property type="entry name" value="Winged helix' DNA-binding domain"/>
    <property type="match status" value="1"/>
</dbReference>
<dbReference type="RefSeq" id="WP_154771673.1">
    <property type="nucleotide sequence ID" value="NZ_JAXHPF010000003.1"/>
</dbReference>
<dbReference type="InterPro" id="IPR051011">
    <property type="entry name" value="Metal_resp_trans_reg"/>
</dbReference>
<dbReference type="InterPro" id="IPR001845">
    <property type="entry name" value="HTH_ArsR_DNA-bd_dom"/>
</dbReference>
<dbReference type="PROSITE" id="PS50987">
    <property type="entry name" value="HTH_ARSR_2"/>
    <property type="match status" value="1"/>
</dbReference>
<proteinExistence type="predicted"/>
<evidence type="ECO:0000256" key="2">
    <source>
        <dbReference type="ARBA" id="ARBA00023125"/>
    </source>
</evidence>
<sequence>MNSGFQIHSIQNSSERLVGVLKSIANTDRLLILCHVAKAELNVSQIENLTKISQPTLSQQLMVLRKSNMVQTRRDGKQIFYSIKDPKILEVLRVLQTLYCS</sequence>
<dbReference type="PANTHER" id="PTHR43132">
    <property type="entry name" value="ARSENICAL RESISTANCE OPERON REPRESSOR ARSR-RELATED"/>
    <property type="match status" value="1"/>
</dbReference>
<organism evidence="6 7">
    <name type="scientific">Acinetobacter faecalis</name>
    <dbReference type="NCBI Taxonomy" id="2665161"/>
    <lineage>
        <taxon>Bacteria</taxon>
        <taxon>Pseudomonadati</taxon>
        <taxon>Pseudomonadota</taxon>
        <taxon>Gammaproteobacteria</taxon>
        <taxon>Moraxellales</taxon>
        <taxon>Moraxellaceae</taxon>
        <taxon>Acinetobacter</taxon>
    </lineage>
</organism>
<reference evidence="5" key="2">
    <citation type="submission" date="2023-11" db="EMBL/GenBank/DDBJ databases">
        <authorList>
            <person name="Kyselkova M."/>
            <person name="Xanthopoulou K."/>
            <person name="Shestivska V."/>
            <person name="Spanelova P."/>
            <person name="Maixnerova M."/>
            <person name="Higgins P.G."/>
            <person name="Nemec A."/>
        </authorList>
    </citation>
    <scope>NUCLEOTIDE SEQUENCE</scope>
    <source>
        <strain evidence="5">ANC 7225</strain>
    </source>
</reference>
<evidence type="ECO:0000313" key="6">
    <source>
        <dbReference type="EMBL" id="MTD10002.1"/>
    </source>
</evidence>
<dbReference type="Pfam" id="PF01022">
    <property type="entry name" value="HTH_5"/>
    <property type="match status" value="1"/>
</dbReference>
<keyword evidence="1" id="KW-0805">Transcription regulation</keyword>
<dbReference type="Proteomes" id="UP001284094">
    <property type="component" value="Unassembled WGS sequence"/>
</dbReference>
<evidence type="ECO:0000256" key="1">
    <source>
        <dbReference type="ARBA" id="ARBA00023015"/>
    </source>
</evidence>